<dbReference type="EMBL" id="LSBJ02000004">
    <property type="protein sequence ID" value="OAQ67126.1"/>
    <property type="molecule type" value="Genomic_DNA"/>
</dbReference>
<proteinExistence type="inferred from homology"/>
<dbReference type="GO" id="GO:0009249">
    <property type="term" value="P:protein lipoylation"/>
    <property type="evidence" value="ECO:0007669"/>
    <property type="project" value="InterPro"/>
</dbReference>
<evidence type="ECO:0000256" key="5">
    <source>
        <dbReference type="ARBA" id="ARBA00023315"/>
    </source>
</evidence>
<dbReference type="GO" id="GO:0033819">
    <property type="term" value="F:lipoyl(octanoyl) transferase activity"/>
    <property type="evidence" value="ECO:0007669"/>
    <property type="project" value="UniProtKB-EC"/>
</dbReference>
<reference evidence="8 9" key="1">
    <citation type="journal article" date="2016" name="PLoS Pathog.">
        <title>Biosynthesis of antibiotic leucinostatins in bio-control fungus Purpureocillium lilacinum and their inhibition on phytophthora revealed by genome mining.</title>
        <authorList>
            <person name="Wang G."/>
            <person name="Liu Z."/>
            <person name="Lin R."/>
            <person name="Li E."/>
            <person name="Mao Z."/>
            <person name="Ling J."/>
            <person name="Yang Y."/>
            <person name="Yin W.B."/>
            <person name="Xie B."/>
        </authorList>
    </citation>
    <scope>NUCLEOTIDE SEQUENCE [LARGE SCALE GENOMIC DNA]</scope>
    <source>
        <strain evidence="8">170</strain>
    </source>
</reference>
<dbReference type="InterPro" id="IPR000544">
    <property type="entry name" value="Octanoyltransferase"/>
</dbReference>
<organism evidence="8 9">
    <name type="scientific">Pochonia chlamydosporia 170</name>
    <dbReference type="NCBI Taxonomy" id="1380566"/>
    <lineage>
        <taxon>Eukaryota</taxon>
        <taxon>Fungi</taxon>
        <taxon>Dikarya</taxon>
        <taxon>Ascomycota</taxon>
        <taxon>Pezizomycotina</taxon>
        <taxon>Sordariomycetes</taxon>
        <taxon>Hypocreomycetidae</taxon>
        <taxon>Hypocreales</taxon>
        <taxon>Clavicipitaceae</taxon>
        <taxon>Pochonia</taxon>
    </lineage>
</organism>
<dbReference type="PROSITE" id="PS51733">
    <property type="entry name" value="BPL_LPL_CATALYTIC"/>
    <property type="match status" value="1"/>
</dbReference>
<dbReference type="NCBIfam" id="TIGR00214">
    <property type="entry name" value="lipB"/>
    <property type="match status" value="1"/>
</dbReference>
<evidence type="ECO:0000313" key="9">
    <source>
        <dbReference type="Proteomes" id="UP000078397"/>
    </source>
</evidence>
<feature type="region of interest" description="Disordered" evidence="6">
    <location>
        <begin position="67"/>
        <end position="86"/>
    </location>
</feature>
<dbReference type="SUPFAM" id="SSF55681">
    <property type="entry name" value="Class II aaRS and biotin synthetases"/>
    <property type="match status" value="1"/>
</dbReference>
<dbReference type="UniPathway" id="UPA00538">
    <property type="reaction ID" value="UER00592"/>
</dbReference>
<comment type="pathway">
    <text evidence="1">Protein modification; protein lipoylation via endogenous pathway; protein N(6)-(lipoyl)lysine from octanoyl-[acyl-carrier-protein]: step 1/2.</text>
</comment>
<evidence type="ECO:0000313" key="8">
    <source>
        <dbReference type="EMBL" id="OAQ67126.1"/>
    </source>
</evidence>
<dbReference type="STRING" id="1380566.A0A179FND5"/>
<evidence type="ECO:0000256" key="2">
    <source>
        <dbReference type="ARBA" id="ARBA00007907"/>
    </source>
</evidence>
<dbReference type="Pfam" id="PF21948">
    <property type="entry name" value="LplA-B_cat"/>
    <property type="match status" value="1"/>
</dbReference>
<evidence type="ECO:0000259" key="7">
    <source>
        <dbReference type="PROSITE" id="PS51733"/>
    </source>
</evidence>
<accession>A0A179FND5</accession>
<dbReference type="AlphaFoldDB" id="A0A179FND5"/>
<dbReference type="OrthoDB" id="19908at2759"/>
<evidence type="ECO:0000256" key="6">
    <source>
        <dbReference type="SAM" id="MobiDB-lite"/>
    </source>
</evidence>
<feature type="region of interest" description="Disordered" evidence="6">
    <location>
        <begin position="31"/>
        <end position="50"/>
    </location>
</feature>
<keyword evidence="4" id="KW-0808">Transferase</keyword>
<feature type="domain" description="BPL/LPL catalytic" evidence="7">
    <location>
        <begin position="102"/>
        <end position="318"/>
    </location>
</feature>
<dbReference type="PANTHER" id="PTHR10993:SF7">
    <property type="entry name" value="LIPOYLTRANSFERASE 2, MITOCHONDRIAL-RELATED"/>
    <property type="match status" value="1"/>
</dbReference>
<name>A0A179FND5_METCM</name>
<dbReference type="Proteomes" id="UP000078397">
    <property type="component" value="Unassembled WGS sequence"/>
</dbReference>
<dbReference type="KEGG" id="pchm:VFPPC_08572"/>
<sequence length="329" mass="36520">MRHATLRCGLCAAPTFPRILSSVSPLLQFDGRTTHSPRRTLHQSLPQRRAHSNTKLTLLEHHHLKGDHATGLSPYDQAEDAQEEHRAKFLQWKASPEAQKAASPSPRLISFEATPTFTLGRRQQDLTPEQTTRLQRPLEVDLLHRRNAVAQTFSPQVRKTNRGGLTTYHGPGQIVLWPILDMHSPLYPRYGVASYASHLETTTQRLLSELFGIQTYTSRDEPGVWVTTSNGQERKIAALGVHHRRYVTALGIAVNIDIPVTGGEDVNPWARFVPCGLDGKLVTSVAAEVGVDSAIGWDLEDLAGRWASLFEEGLVEEGKRSGWNGEAGR</sequence>
<gene>
    <name evidence="8" type="ORF">VFPPC_08572</name>
</gene>
<dbReference type="EC" id="2.3.1.181" evidence="3"/>
<protein>
    <recommendedName>
        <fullName evidence="3">lipoyl(octanoyl) transferase</fullName>
        <ecNumber evidence="3">2.3.1.181</ecNumber>
    </recommendedName>
</protein>
<evidence type="ECO:0000256" key="1">
    <source>
        <dbReference type="ARBA" id="ARBA00004821"/>
    </source>
</evidence>
<evidence type="ECO:0000256" key="3">
    <source>
        <dbReference type="ARBA" id="ARBA00012334"/>
    </source>
</evidence>
<dbReference type="RefSeq" id="XP_018144213.1">
    <property type="nucleotide sequence ID" value="XM_018287255.1"/>
</dbReference>
<dbReference type="InterPro" id="IPR045864">
    <property type="entry name" value="aa-tRNA-synth_II/BPL/LPL"/>
</dbReference>
<keyword evidence="9" id="KW-1185">Reference proteome</keyword>
<dbReference type="Gene3D" id="3.30.930.10">
    <property type="entry name" value="Bira Bifunctional Protein, Domain 2"/>
    <property type="match status" value="1"/>
</dbReference>
<dbReference type="PANTHER" id="PTHR10993">
    <property type="entry name" value="OCTANOYLTRANSFERASE"/>
    <property type="match status" value="1"/>
</dbReference>
<keyword evidence="5" id="KW-0012">Acyltransferase</keyword>
<dbReference type="InterPro" id="IPR004143">
    <property type="entry name" value="BPL_LPL_catalytic"/>
</dbReference>
<dbReference type="GeneID" id="28851249"/>
<comment type="similarity">
    <text evidence="2">Belongs to the LipB family.</text>
</comment>
<evidence type="ECO:0000256" key="4">
    <source>
        <dbReference type="ARBA" id="ARBA00022679"/>
    </source>
</evidence>
<comment type="caution">
    <text evidence="8">The sequence shown here is derived from an EMBL/GenBank/DDBJ whole genome shotgun (WGS) entry which is preliminary data.</text>
</comment>